<feature type="compositionally biased region" description="Polar residues" evidence="7">
    <location>
        <begin position="769"/>
        <end position="778"/>
    </location>
</feature>
<dbReference type="STRING" id="445975.COLSTE_02311"/>
<keyword evidence="3" id="KW-1003">Cell membrane</keyword>
<protein>
    <submittedName>
        <fullName evidence="10">Arylsulfatase</fullName>
        <ecNumber evidence="10">3.1.6.-</ecNumber>
    </submittedName>
</protein>
<evidence type="ECO:0000256" key="1">
    <source>
        <dbReference type="ARBA" id="ARBA00004651"/>
    </source>
</evidence>
<feature type="transmembrane region" description="Helical" evidence="8">
    <location>
        <begin position="150"/>
        <end position="168"/>
    </location>
</feature>
<dbReference type="PANTHER" id="PTHR47371:SF3">
    <property type="entry name" value="PHOSPHOGLYCEROL TRANSFERASE I"/>
    <property type="match status" value="1"/>
</dbReference>
<evidence type="ECO:0000313" key="11">
    <source>
        <dbReference type="Proteomes" id="UP000003560"/>
    </source>
</evidence>
<dbReference type="InterPro" id="IPR000917">
    <property type="entry name" value="Sulfatase_N"/>
</dbReference>
<evidence type="ECO:0000256" key="4">
    <source>
        <dbReference type="ARBA" id="ARBA00022692"/>
    </source>
</evidence>
<keyword evidence="5 8" id="KW-1133">Transmembrane helix</keyword>
<dbReference type="PANTHER" id="PTHR47371">
    <property type="entry name" value="LIPOTEICHOIC ACID SYNTHASE"/>
    <property type="match status" value="1"/>
</dbReference>
<feature type="region of interest" description="Disordered" evidence="7">
    <location>
        <begin position="769"/>
        <end position="789"/>
    </location>
</feature>
<reference evidence="10 11" key="2">
    <citation type="submission" date="2008-10" db="EMBL/GenBank/DDBJ databases">
        <authorList>
            <person name="Fulton L."/>
            <person name="Clifton S."/>
            <person name="Fulton B."/>
            <person name="Xu J."/>
            <person name="Minx P."/>
            <person name="Pepin K.H."/>
            <person name="Johnson M."/>
            <person name="Thiruvilangam P."/>
            <person name="Bhonagiri V."/>
            <person name="Nash W.E."/>
            <person name="Mardis E.R."/>
            <person name="Wilson R.K."/>
        </authorList>
    </citation>
    <scope>NUCLEOTIDE SEQUENCE [LARGE SCALE GENOMIC DNA]</scope>
    <source>
        <strain evidence="10 11">DSM 13279</strain>
    </source>
</reference>
<dbReference type="HOGENOM" id="CLU_014385_1_1_11"/>
<feature type="transmembrane region" description="Helical" evidence="8">
    <location>
        <begin position="180"/>
        <end position="201"/>
    </location>
</feature>
<dbReference type="Proteomes" id="UP000003560">
    <property type="component" value="Unassembled WGS sequence"/>
</dbReference>
<feature type="transmembrane region" description="Helical" evidence="8">
    <location>
        <begin position="60"/>
        <end position="78"/>
    </location>
</feature>
<evidence type="ECO:0000256" key="6">
    <source>
        <dbReference type="ARBA" id="ARBA00023136"/>
    </source>
</evidence>
<dbReference type="GO" id="GO:0016787">
    <property type="term" value="F:hydrolase activity"/>
    <property type="evidence" value="ECO:0007669"/>
    <property type="project" value="UniProtKB-KW"/>
</dbReference>
<dbReference type="EMBL" id="ABXJ01000131">
    <property type="protein sequence ID" value="EEA89535.1"/>
    <property type="molecule type" value="Genomic_DNA"/>
</dbReference>
<dbReference type="GeneID" id="98002359"/>
<dbReference type="OrthoDB" id="5363296at2"/>
<feature type="domain" description="Sulfatase N-terminal" evidence="9">
    <location>
        <begin position="394"/>
        <end position="686"/>
    </location>
</feature>
<keyword evidence="6 8" id="KW-0472">Membrane</keyword>
<dbReference type="GO" id="GO:0005886">
    <property type="term" value="C:plasma membrane"/>
    <property type="evidence" value="ECO:0007669"/>
    <property type="project" value="UniProtKB-SubCell"/>
</dbReference>
<accession>B6GDW5</accession>
<keyword evidence="4 8" id="KW-0812">Transmembrane</keyword>
<evidence type="ECO:0000259" key="9">
    <source>
        <dbReference type="Pfam" id="PF00884"/>
    </source>
</evidence>
<feature type="transmembrane region" description="Helical" evidence="8">
    <location>
        <begin position="207"/>
        <end position="227"/>
    </location>
</feature>
<dbReference type="eggNOG" id="COG1368">
    <property type="taxonomic scope" value="Bacteria"/>
</dbReference>
<evidence type="ECO:0000256" key="2">
    <source>
        <dbReference type="ARBA" id="ARBA00004936"/>
    </source>
</evidence>
<organism evidence="10 11">
    <name type="scientific">Collinsella stercoris DSM 13279</name>
    <dbReference type="NCBI Taxonomy" id="445975"/>
    <lineage>
        <taxon>Bacteria</taxon>
        <taxon>Bacillati</taxon>
        <taxon>Actinomycetota</taxon>
        <taxon>Coriobacteriia</taxon>
        <taxon>Coriobacteriales</taxon>
        <taxon>Coriobacteriaceae</taxon>
        <taxon>Collinsella</taxon>
    </lineage>
</organism>
<proteinExistence type="predicted"/>
<feature type="transmembrane region" description="Helical" evidence="8">
    <location>
        <begin position="292"/>
        <end position="312"/>
    </location>
</feature>
<name>B6GDW5_9ACTN</name>
<evidence type="ECO:0000313" key="10">
    <source>
        <dbReference type="EMBL" id="EEA89535.1"/>
    </source>
</evidence>
<evidence type="ECO:0000256" key="3">
    <source>
        <dbReference type="ARBA" id="ARBA00022475"/>
    </source>
</evidence>
<dbReference type="Gene3D" id="3.40.720.10">
    <property type="entry name" value="Alkaline Phosphatase, subunit A"/>
    <property type="match status" value="1"/>
</dbReference>
<comment type="pathway">
    <text evidence="2">Cell wall biogenesis; lipoteichoic acid biosynthesis.</text>
</comment>
<dbReference type="SUPFAM" id="SSF53649">
    <property type="entry name" value="Alkaline phosphatase-like"/>
    <property type="match status" value="1"/>
</dbReference>
<reference evidence="10 11" key="1">
    <citation type="submission" date="2008-10" db="EMBL/GenBank/DDBJ databases">
        <title>Draft genome sequence of Collinsella stercoris (DSM 13279).</title>
        <authorList>
            <person name="Sudarsanam P."/>
            <person name="Ley R."/>
            <person name="Guruge J."/>
            <person name="Turnbaugh P.J."/>
            <person name="Mahowald M."/>
            <person name="Liep D."/>
            <person name="Gordon J."/>
        </authorList>
    </citation>
    <scope>NUCLEOTIDE SEQUENCE [LARGE SCALE GENOMIC DNA]</scope>
    <source>
        <strain evidence="10 11">DSM 13279</strain>
    </source>
</reference>
<dbReference type="AlphaFoldDB" id="B6GDW5"/>
<dbReference type="Pfam" id="PF00884">
    <property type="entry name" value="Sulfatase"/>
    <property type="match status" value="1"/>
</dbReference>
<keyword evidence="10" id="KW-0378">Hydrolase</keyword>
<dbReference type="CDD" id="cd16015">
    <property type="entry name" value="LTA_synthase"/>
    <property type="match status" value="1"/>
</dbReference>
<comment type="caution">
    <text evidence="10">The sequence shown here is derived from an EMBL/GenBank/DDBJ whole genome shotgun (WGS) entry which is preliminary data.</text>
</comment>
<evidence type="ECO:0000256" key="7">
    <source>
        <dbReference type="SAM" id="MobiDB-lite"/>
    </source>
</evidence>
<dbReference type="InterPro" id="IPR050448">
    <property type="entry name" value="OpgB/LTA_synthase_biosynth"/>
</dbReference>
<evidence type="ECO:0000256" key="8">
    <source>
        <dbReference type="SAM" id="Phobius"/>
    </source>
</evidence>
<evidence type="ECO:0000256" key="5">
    <source>
        <dbReference type="ARBA" id="ARBA00022989"/>
    </source>
</evidence>
<feature type="transmembrane region" description="Helical" evidence="8">
    <location>
        <begin position="261"/>
        <end position="280"/>
    </location>
</feature>
<dbReference type="InterPro" id="IPR017850">
    <property type="entry name" value="Alkaline_phosphatase_core_sf"/>
</dbReference>
<feature type="transmembrane region" description="Helical" evidence="8">
    <location>
        <begin position="33"/>
        <end position="53"/>
    </location>
</feature>
<comment type="subcellular location">
    <subcellularLocation>
        <location evidence="1">Cell membrane</location>
        <topology evidence="1">Multi-pass membrane protein</topology>
    </subcellularLocation>
</comment>
<dbReference type="RefSeq" id="WP_006721935.1">
    <property type="nucleotide sequence ID" value="NZ_CP085935.1"/>
</dbReference>
<keyword evidence="11" id="KW-1185">Reference proteome</keyword>
<sequence length="789" mass="87200">MFTTIISLVGLVASAYLGRRELSRRKASGERSGLGWAVAFCVMQLIAALLGVLGMAPDDILSPIVLNLVLTACAWGSFARDLVWQRVTSYIERGAQAEARTFAPDCAACDKYETCGHRIAKPEDLTLAGRLGATLRKLGRTASALLHRPTAVRIIILLLAGLFAMLALEIPSNHDLTWYYPLCILLEWSLISAVMIGLYHLFQRHGVAPAVIAFALWGIGMAQFFVITFKSMPIQPADLSALGTAAAVSAGYDYIFSAFGLYGMALLAVSMFLCSLASEFRVARAERTRKHVLVNLLVGVLCLAGVTAHVTLIDYYNTLNITVYTWRPLESYYRQGFIPTFISSAQTIKPPVPEDYDMQAAEELEKSLAATYDAGEGDDASHVLAQKQFDQEKPAVIAIMNETFSDLSIYQNMHAGYNGPQFFKSLPDALARGTLYVSAYGGGTCNTEFEFLTGNSMSYLGSGVYPYTIYDLNETKNLAAQFKDLGYTTTAMHPNHGTNWNRENVYSGFGFDQFLTIEDFQNADKLRGMVTDAATYDAILEMLKTNDEPQFIFDVTMQNHSGYDTGLLPADKQLNFSIDGESNAEVNEYLSLIEESDRALEQFIGELRELDRPVVVVFFGDHQPFFPDKYNNRWFLNEEKADHNMRLWTTDYLIWANYDVAGNSQESADIDLSTNYLGTEMMNLIGAPLTDYQKAQLVLRQSLPAINTTGFLDSAGSVYLASVKSDTNASADPAMPASSLQQALEARMQYAQIQYLELFGDGKDVYTKQHQSAANETDPNLAPGTTKIK</sequence>
<gene>
    <name evidence="10" type="ORF">COLSTE_02311</name>
</gene>
<dbReference type="EC" id="3.1.6.-" evidence="10"/>